<protein>
    <submittedName>
        <fullName evidence="12">ABC-type multidrug transport system, ATPase and permease component</fullName>
    </submittedName>
</protein>
<evidence type="ECO:0000259" key="11">
    <source>
        <dbReference type="PROSITE" id="PS50929"/>
    </source>
</evidence>
<evidence type="ECO:0000256" key="8">
    <source>
        <dbReference type="ARBA" id="ARBA00023136"/>
    </source>
</evidence>
<feature type="domain" description="ABC transmembrane type-1" evidence="11">
    <location>
        <begin position="16"/>
        <end position="298"/>
    </location>
</feature>
<dbReference type="GO" id="GO:0015421">
    <property type="term" value="F:ABC-type oligopeptide transporter activity"/>
    <property type="evidence" value="ECO:0007669"/>
    <property type="project" value="TreeGrafter"/>
</dbReference>
<dbReference type="InterPro" id="IPR036640">
    <property type="entry name" value="ABC1_TM_sf"/>
</dbReference>
<feature type="transmembrane region" description="Helical" evidence="9">
    <location>
        <begin position="52"/>
        <end position="77"/>
    </location>
</feature>
<dbReference type="CDD" id="cd18548">
    <property type="entry name" value="ABC_6TM_Tm287_like"/>
    <property type="match status" value="1"/>
</dbReference>
<dbReference type="GO" id="GO:0005524">
    <property type="term" value="F:ATP binding"/>
    <property type="evidence" value="ECO:0007669"/>
    <property type="project" value="UniProtKB-KW"/>
</dbReference>
<gene>
    <name evidence="12" type="ORF">SAMN04487772_102182</name>
</gene>
<reference evidence="12 13" key="1">
    <citation type="submission" date="2016-10" db="EMBL/GenBank/DDBJ databases">
        <authorList>
            <person name="de Groot N.N."/>
        </authorList>
    </citation>
    <scope>NUCLEOTIDE SEQUENCE [LARGE SCALE GENOMIC DNA]</scope>
    <source>
        <strain evidence="12 13">DSM 1801</strain>
    </source>
</reference>
<dbReference type="Gene3D" id="3.40.50.300">
    <property type="entry name" value="P-loop containing nucleotide triphosphate hydrolases"/>
    <property type="match status" value="1"/>
</dbReference>
<evidence type="ECO:0000256" key="4">
    <source>
        <dbReference type="ARBA" id="ARBA00022692"/>
    </source>
</evidence>
<dbReference type="InterPro" id="IPR003593">
    <property type="entry name" value="AAA+_ATPase"/>
</dbReference>
<dbReference type="InterPro" id="IPR027417">
    <property type="entry name" value="P-loop_NTPase"/>
</dbReference>
<keyword evidence="2" id="KW-0813">Transport</keyword>
<dbReference type="SUPFAM" id="SSF52540">
    <property type="entry name" value="P-loop containing nucleoside triphosphate hydrolases"/>
    <property type="match status" value="1"/>
</dbReference>
<dbReference type="PANTHER" id="PTHR43394">
    <property type="entry name" value="ATP-DEPENDENT PERMEASE MDL1, MITOCHONDRIAL"/>
    <property type="match status" value="1"/>
</dbReference>
<dbReference type="PROSITE" id="PS50929">
    <property type="entry name" value="ABC_TM1F"/>
    <property type="match status" value="1"/>
</dbReference>
<dbReference type="SMART" id="SM00382">
    <property type="entry name" value="AAA"/>
    <property type="match status" value="1"/>
</dbReference>
<evidence type="ECO:0000313" key="12">
    <source>
        <dbReference type="EMBL" id="SES72016.1"/>
    </source>
</evidence>
<evidence type="ECO:0000256" key="7">
    <source>
        <dbReference type="ARBA" id="ARBA00022989"/>
    </source>
</evidence>
<dbReference type="FunFam" id="3.40.50.300:FF:000221">
    <property type="entry name" value="Multidrug ABC transporter ATP-binding protein"/>
    <property type="match status" value="1"/>
</dbReference>
<name>A0A1H9YS79_9FIRM</name>
<dbReference type="InterPro" id="IPR011527">
    <property type="entry name" value="ABC1_TM_dom"/>
</dbReference>
<dbReference type="Pfam" id="PF00005">
    <property type="entry name" value="ABC_tran"/>
    <property type="match status" value="1"/>
</dbReference>
<evidence type="ECO:0000256" key="3">
    <source>
        <dbReference type="ARBA" id="ARBA00022475"/>
    </source>
</evidence>
<feature type="transmembrane region" description="Helical" evidence="9">
    <location>
        <begin position="133"/>
        <end position="151"/>
    </location>
</feature>
<dbReference type="Gene3D" id="1.20.1560.10">
    <property type="entry name" value="ABC transporter type 1, transmembrane domain"/>
    <property type="match status" value="1"/>
</dbReference>
<dbReference type="STRING" id="29364.SAMN04487772_102182"/>
<keyword evidence="4 9" id="KW-0812">Transmembrane</keyword>
<evidence type="ECO:0000256" key="6">
    <source>
        <dbReference type="ARBA" id="ARBA00022840"/>
    </source>
</evidence>
<dbReference type="PROSITE" id="PS00211">
    <property type="entry name" value="ABC_TRANSPORTER_1"/>
    <property type="match status" value="1"/>
</dbReference>
<dbReference type="GO" id="GO:0016887">
    <property type="term" value="F:ATP hydrolysis activity"/>
    <property type="evidence" value="ECO:0007669"/>
    <property type="project" value="InterPro"/>
</dbReference>
<accession>A0A1H9YS79</accession>
<feature type="domain" description="ABC transporter" evidence="10">
    <location>
        <begin position="332"/>
        <end position="567"/>
    </location>
</feature>
<keyword evidence="13" id="KW-1185">Reference proteome</keyword>
<evidence type="ECO:0000256" key="1">
    <source>
        <dbReference type="ARBA" id="ARBA00004651"/>
    </source>
</evidence>
<dbReference type="EMBL" id="FOHN01000002">
    <property type="protein sequence ID" value="SES72016.1"/>
    <property type="molecule type" value="Genomic_DNA"/>
</dbReference>
<keyword evidence="3" id="KW-1003">Cell membrane</keyword>
<evidence type="ECO:0000256" key="2">
    <source>
        <dbReference type="ARBA" id="ARBA00022448"/>
    </source>
</evidence>
<dbReference type="Proteomes" id="UP000199800">
    <property type="component" value="Unassembled WGS sequence"/>
</dbReference>
<keyword evidence="7 9" id="KW-1133">Transmembrane helix</keyword>
<dbReference type="GO" id="GO:0005886">
    <property type="term" value="C:plasma membrane"/>
    <property type="evidence" value="ECO:0007669"/>
    <property type="project" value="UniProtKB-SubCell"/>
</dbReference>
<dbReference type="Pfam" id="PF00664">
    <property type="entry name" value="ABC_membrane"/>
    <property type="match status" value="1"/>
</dbReference>
<feature type="transmembrane region" description="Helical" evidence="9">
    <location>
        <begin position="157"/>
        <end position="178"/>
    </location>
</feature>
<dbReference type="InterPro" id="IPR039421">
    <property type="entry name" value="Type_1_exporter"/>
</dbReference>
<dbReference type="AlphaFoldDB" id="A0A1H9YS79"/>
<dbReference type="InterPro" id="IPR003439">
    <property type="entry name" value="ABC_transporter-like_ATP-bd"/>
</dbReference>
<sequence>MKKLLVYLKDYKKECLLGPLFKLLEASFELLVPLVMAAIIDTGIGNHDKSYIIKMGGVLVLLGIVGLASAITAQYFAAKAAVGFSTKLRYALFEHIQSLSFTELDTIGTSTLITRMTSDINQVQSGVNMFLRLFLRSPFIVFGAMIMAFTVNVKAALIFVVTIPALAFIVFGIMRITIPLYKKVQTSLDRVLGKTRENLTGVRVIRAFNKQENEIAQFDEQNQTLTSWQIFVGRISALTNPLTFILVNLATAAILWTGAIQVHTGIIKQGELIALVNYMSQILVELVKLANLIILVTKALACANRIEGILSTESSMIQNGVDKMEETEDIIVEFDHVSLKYKGAGGESLTDVTFQVRRGETIGIIGGTGSGKSSLVNLIPRFYDVTSGEVRMNGKNVQSYPLKILREQIGIVLQKAVLFKGTIRENLLWGKGDATEEELMEAIEASQSKEFVEQKAGKLDFFIEQNGRNLSGGQKQRLTIARALVRKPEILILDDSASALDFATDARLRKAIRSLQKQMTVFIVSQRAASIQFADKIVVLDDGCVAGIGTHDELLADCSVYQEIYYSQFPKEAN</sequence>
<evidence type="ECO:0000256" key="9">
    <source>
        <dbReference type="SAM" id="Phobius"/>
    </source>
</evidence>
<dbReference type="InterPro" id="IPR017871">
    <property type="entry name" value="ABC_transporter-like_CS"/>
</dbReference>
<evidence type="ECO:0000259" key="10">
    <source>
        <dbReference type="PROSITE" id="PS50893"/>
    </source>
</evidence>
<organism evidence="12 13">
    <name type="scientific">[Clostridium] polysaccharolyticum</name>
    <dbReference type="NCBI Taxonomy" id="29364"/>
    <lineage>
        <taxon>Bacteria</taxon>
        <taxon>Bacillati</taxon>
        <taxon>Bacillota</taxon>
        <taxon>Clostridia</taxon>
        <taxon>Lachnospirales</taxon>
        <taxon>Lachnospiraceae</taxon>
    </lineage>
</organism>
<dbReference type="SUPFAM" id="SSF90123">
    <property type="entry name" value="ABC transporter transmembrane region"/>
    <property type="match status" value="1"/>
</dbReference>
<dbReference type="OrthoDB" id="9762778at2"/>
<evidence type="ECO:0000313" key="13">
    <source>
        <dbReference type="Proteomes" id="UP000199800"/>
    </source>
</evidence>
<proteinExistence type="predicted"/>
<evidence type="ECO:0000256" key="5">
    <source>
        <dbReference type="ARBA" id="ARBA00022741"/>
    </source>
</evidence>
<comment type="subcellular location">
    <subcellularLocation>
        <location evidence="1">Cell membrane</location>
        <topology evidence="1">Multi-pass membrane protein</topology>
    </subcellularLocation>
</comment>
<dbReference type="RefSeq" id="WP_092475737.1">
    <property type="nucleotide sequence ID" value="NZ_FOHN01000002.1"/>
</dbReference>
<feature type="transmembrane region" description="Helical" evidence="9">
    <location>
        <begin position="20"/>
        <end position="40"/>
    </location>
</feature>
<keyword evidence="5" id="KW-0547">Nucleotide-binding</keyword>
<keyword evidence="8 9" id="KW-0472">Membrane</keyword>
<dbReference type="PROSITE" id="PS50893">
    <property type="entry name" value="ABC_TRANSPORTER_2"/>
    <property type="match status" value="1"/>
</dbReference>
<keyword evidence="6" id="KW-0067">ATP-binding</keyword>
<dbReference type="PANTHER" id="PTHR43394:SF1">
    <property type="entry name" value="ATP-BINDING CASSETTE SUB-FAMILY B MEMBER 10, MITOCHONDRIAL"/>
    <property type="match status" value="1"/>
</dbReference>